<proteinExistence type="predicted"/>
<dbReference type="Proteomes" id="UP000436088">
    <property type="component" value="Unassembled WGS sequence"/>
</dbReference>
<protein>
    <recommendedName>
        <fullName evidence="1">F-box associated beta-propeller type 1 domain-containing protein</fullName>
    </recommendedName>
</protein>
<gene>
    <name evidence="2" type="ORF">F3Y22_tig00109925pilonHSYRG00041</name>
</gene>
<dbReference type="InterPro" id="IPR017451">
    <property type="entry name" value="F-box-assoc_interact_dom"/>
</dbReference>
<evidence type="ECO:0000259" key="1">
    <source>
        <dbReference type="Pfam" id="PF07734"/>
    </source>
</evidence>
<evidence type="ECO:0000313" key="3">
    <source>
        <dbReference type="Proteomes" id="UP000436088"/>
    </source>
</evidence>
<dbReference type="AlphaFoldDB" id="A0A6A3BSG3"/>
<dbReference type="InterPro" id="IPR050796">
    <property type="entry name" value="SCF_F-box_component"/>
</dbReference>
<dbReference type="SUPFAM" id="SSF81383">
    <property type="entry name" value="F-box domain"/>
    <property type="match status" value="1"/>
</dbReference>
<dbReference type="PANTHER" id="PTHR31672">
    <property type="entry name" value="BNACNNG10540D PROTEIN"/>
    <property type="match status" value="1"/>
</dbReference>
<evidence type="ECO:0000313" key="2">
    <source>
        <dbReference type="EMBL" id="KAE8719850.1"/>
    </source>
</evidence>
<dbReference type="PANTHER" id="PTHR31672:SF13">
    <property type="entry name" value="F-BOX PROTEIN CPR30-LIKE"/>
    <property type="match status" value="1"/>
</dbReference>
<accession>A0A6A3BSG3</accession>
<comment type="caution">
    <text evidence="2">The sequence shown here is derived from an EMBL/GenBank/DDBJ whole genome shotgun (WGS) entry which is preliminary data.</text>
</comment>
<dbReference type="NCBIfam" id="TIGR01640">
    <property type="entry name" value="F_box_assoc_1"/>
    <property type="match status" value="1"/>
</dbReference>
<dbReference type="OrthoDB" id="930293at2759"/>
<sequence>MQGRTKSRFQVPEALAMEVLLKLPVKSLARFNCVCKSWWSSFRTLHFTSKHYHNSLESSNFNLLFQRCNSVIPYFTHLSTGKDEKSLVKHDIRLPFFENGVDCPQVYGPCNGLLCLYDHGDGKAALWNPSTREFKILPQSSARRPPFPGYTGFKCVGFGYDSETDDYKIIQFVTLVYIDEESDSSPVYRSQVELYSLKTDSWKEVASVPNACPFSNYLGNNCVDGVCSWEAMMEYHRDNLILSFDMVSEKFSTSPLPELDGALTNYKLELLELNGSLGVVVYPRFGTEKSFDLWAMDGGWTKQLSVESIPGVEEPMGFWKNGEMFIGGSDHELLLFEPYTREVKKLGVKAYPDAMCHCLIAYVESLVPINGKSEHAEHIIRRPSLDT</sequence>
<dbReference type="InterPro" id="IPR036047">
    <property type="entry name" value="F-box-like_dom_sf"/>
</dbReference>
<organism evidence="2 3">
    <name type="scientific">Hibiscus syriacus</name>
    <name type="common">Rose of Sharon</name>
    <dbReference type="NCBI Taxonomy" id="106335"/>
    <lineage>
        <taxon>Eukaryota</taxon>
        <taxon>Viridiplantae</taxon>
        <taxon>Streptophyta</taxon>
        <taxon>Embryophyta</taxon>
        <taxon>Tracheophyta</taxon>
        <taxon>Spermatophyta</taxon>
        <taxon>Magnoliopsida</taxon>
        <taxon>eudicotyledons</taxon>
        <taxon>Gunneridae</taxon>
        <taxon>Pentapetalae</taxon>
        <taxon>rosids</taxon>
        <taxon>malvids</taxon>
        <taxon>Malvales</taxon>
        <taxon>Malvaceae</taxon>
        <taxon>Malvoideae</taxon>
        <taxon>Hibiscus</taxon>
    </lineage>
</organism>
<dbReference type="Pfam" id="PF07734">
    <property type="entry name" value="FBA_1"/>
    <property type="match status" value="1"/>
</dbReference>
<keyword evidence="3" id="KW-1185">Reference proteome</keyword>
<name>A0A6A3BSG3_HIBSY</name>
<reference evidence="2" key="1">
    <citation type="submission" date="2019-09" db="EMBL/GenBank/DDBJ databases">
        <title>Draft genome information of white flower Hibiscus syriacus.</title>
        <authorList>
            <person name="Kim Y.-M."/>
        </authorList>
    </citation>
    <scope>NUCLEOTIDE SEQUENCE [LARGE SCALE GENOMIC DNA]</scope>
    <source>
        <strain evidence="2">YM2019G1</strain>
    </source>
</reference>
<feature type="domain" description="F-box associated beta-propeller type 1" evidence="1">
    <location>
        <begin position="100"/>
        <end position="368"/>
    </location>
</feature>
<dbReference type="InterPro" id="IPR006527">
    <property type="entry name" value="F-box-assoc_dom_typ1"/>
</dbReference>
<dbReference type="EMBL" id="VEPZ02000780">
    <property type="protein sequence ID" value="KAE8719850.1"/>
    <property type="molecule type" value="Genomic_DNA"/>
</dbReference>